<proteinExistence type="predicted"/>
<dbReference type="Proteomes" id="UP000070456">
    <property type="component" value="Unassembled WGS sequence"/>
</dbReference>
<keyword evidence="1" id="KW-0812">Transmembrane</keyword>
<evidence type="ECO:0000313" key="2">
    <source>
        <dbReference type="EMBL" id="KXG77351.1"/>
    </source>
</evidence>
<comment type="caution">
    <text evidence="2">The sequence shown here is derived from an EMBL/GenBank/DDBJ whole genome shotgun (WGS) entry which is preliminary data.</text>
</comment>
<gene>
    <name evidence="2" type="ORF">AN619_04770</name>
</gene>
<sequence>MKPSKLLISVLGVIILGIPLLFFMLMTPILLIFGQGPAGPSYDLGDDINLRDIPNVVPTEIMYQDVDKAGIIAWLEKRGSYLADEYHVNAIIAAGRRYNVHPLLLVAITGQEQSFVPRRKSNAPRVARNPFNVFGSWQRYSPGIQKSAMIAAHTVAKLSQDRPAGAHPIQWLNNRSNPRGVYATDPNWWKGVTKFFTILKDDIGS</sequence>
<name>A0A140L9X6_9FIRM</name>
<evidence type="ECO:0000313" key="3">
    <source>
        <dbReference type="Proteomes" id="UP000070456"/>
    </source>
</evidence>
<keyword evidence="3" id="KW-1185">Reference proteome</keyword>
<keyword evidence="1" id="KW-1133">Transmembrane helix</keyword>
<dbReference type="PATRIC" id="fig|520762.4.peg.548"/>
<dbReference type="AlphaFoldDB" id="A0A140L9X6"/>
<dbReference type="OrthoDB" id="9805070at2"/>
<protein>
    <recommendedName>
        <fullName evidence="4">Mannosyl-glycoprotein endo-beta-N-acetylglucosamidase-like domain-containing protein</fullName>
    </recommendedName>
</protein>
<feature type="transmembrane region" description="Helical" evidence="1">
    <location>
        <begin position="6"/>
        <end position="33"/>
    </location>
</feature>
<dbReference type="RefSeq" id="WP_068554730.1">
    <property type="nucleotide sequence ID" value="NZ_LOEE01000016.1"/>
</dbReference>
<evidence type="ECO:0000256" key="1">
    <source>
        <dbReference type="SAM" id="Phobius"/>
    </source>
</evidence>
<accession>A0A140L9X6</accession>
<evidence type="ECO:0008006" key="4">
    <source>
        <dbReference type="Google" id="ProtNLM"/>
    </source>
</evidence>
<organism evidence="2 3">
    <name type="scientific">Thermotalea metallivorans</name>
    <dbReference type="NCBI Taxonomy" id="520762"/>
    <lineage>
        <taxon>Bacteria</taxon>
        <taxon>Bacillati</taxon>
        <taxon>Bacillota</taxon>
        <taxon>Clostridia</taxon>
        <taxon>Peptostreptococcales</taxon>
        <taxon>Thermotaleaceae</taxon>
        <taxon>Thermotalea</taxon>
    </lineage>
</organism>
<dbReference type="EMBL" id="LOEE01000016">
    <property type="protein sequence ID" value="KXG77351.1"/>
    <property type="molecule type" value="Genomic_DNA"/>
</dbReference>
<keyword evidence="1" id="KW-0472">Membrane</keyword>
<reference evidence="2 3" key="1">
    <citation type="submission" date="2015-12" db="EMBL/GenBank/DDBJ databases">
        <title>Draft genome sequence of the thermoanaerobe Thermotalea metallivorans, an isolate from the runoff channel of the Great Artesian Basin, Australia.</title>
        <authorList>
            <person name="Patel B.K."/>
        </authorList>
    </citation>
    <scope>NUCLEOTIDE SEQUENCE [LARGE SCALE GENOMIC DNA]</scope>
    <source>
        <strain evidence="2 3">B2-1</strain>
    </source>
</reference>
<dbReference type="STRING" id="520762.AN619_04770"/>